<gene>
    <name evidence="2" type="ORF">BBD41_03610</name>
</gene>
<dbReference type="InterPro" id="IPR037523">
    <property type="entry name" value="VOC_core"/>
</dbReference>
<dbReference type="AlphaFoldDB" id="A0A1B2DVL1"/>
<organism evidence="2">
    <name type="scientific">Paenibacillus ihbetae</name>
    <dbReference type="NCBI Taxonomy" id="1870820"/>
    <lineage>
        <taxon>Bacteria</taxon>
        <taxon>Bacillati</taxon>
        <taxon>Bacillota</taxon>
        <taxon>Bacilli</taxon>
        <taxon>Bacillales</taxon>
        <taxon>Paenibacillaceae</taxon>
        <taxon>Paenibacillus</taxon>
    </lineage>
</organism>
<dbReference type="RefSeq" id="WP_099476755.1">
    <property type="nucleotide sequence ID" value="NZ_CP016809.1"/>
</dbReference>
<dbReference type="Gene3D" id="3.30.720.120">
    <property type="match status" value="1"/>
</dbReference>
<dbReference type="Pfam" id="PF00903">
    <property type="entry name" value="Glyoxalase"/>
    <property type="match status" value="1"/>
</dbReference>
<dbReference type="PROSITE" id="PS51819">
    <property type="entry name" value="VOC"/>
    <property type="match status" value="1"/>
</dbReference>
<protein>
    <submittedName>
        <fullName evidence="2">Glyoxalase</fullName>
    </submittedName>
</protein>
<accession>A0A1B2DVL1</accession>
<feature type="domain" description="VOC" evidence="1">
    <location>
        <begin position="4"/>
        <end position="126"/>
    </location>
</feature>
<dbReference type="Gene3D" id="3.30.720.110">
    <property type="match status" value="1"/>
</dbReference>
<reference evidence="2" key="1">
    <citation type="submission" date="2016-08" db="EMBL/GenBank/DDBJ databases">
        <title>Complete Genome Seqeunce of Paenibacillus sp. nov. IHBB 9852 from high altitute lake of Indian trans-Himalayas.</title>
        <authorList>
            <person name="Kiran S."/>
            <person name="Swarnkar M.K."/>
            <person name="Rana A."/>
            <person name="Tewari R."/>
            <person name="Gulati A."/>
        </authorList>
    </citation>
    <scope>NUCLEOTIDE SEQUENCE [LARGE SCALE GENOMIC DNA]</scope>
    <source>
        <strain evidence="2">IHBB 9852</strain>
    </source>
</reference>
<evidence type="ECO:0000259" key="1">
    <source>
        <dbReference type="PROSITE" id="PS51819"/>
    </source>
</evidence>
<dbReference type="EMBL" id="CP016809">
    <property type="protein sequence ID" value="ANY71743.1"/>
    <property type="molecule type" value="Genomic_DNA"/>
</dbReference>
<proteinExistence type="predicted"/>
<evidence type="ECO:0000313" key="2">
    <source>
        <dbReference type="EMBL" id="ANY71743.1"/>
    </source>
</evidence>
<dbReference type="SUPFAM" id="SSF54593">
    <property type="entry name" value="Glyoxalase/Bleomycin resistance protein/Dihydroxybiphenyl dioxygenase"/>
    <property type="match status" value="1"/>
</dbReference>
<dbReference type="InterPro" id="IPR029068">
    <property type="entry name" value="Glyas_Bleomycin-R_OHBP_Dase"/>
</dbReference>
<name>A0A1B2DVL1_9BACL</name>
<dbReference type="InterPro" id="IPR004360">
    <property type="entry name" value="Glyas_Fos-R_dOase_dom"/>
</dbReference>
<sequence length="151" mass="17443">MNVQGFYPVIMSGVMEESKDFYTRLFGFEVVFEADWYISLKRNAGPDKAYELAVLSWNHETIPSAFQRKVQGMILNFEVDDVDAEYERLIKQEGLPLHLDIRDEAFGQRHFITSDPSGVLIDMIQIIPPSEDFADNYKEDVWTDPESKAVQ</sequence>
<dbReference type="KEGG" id="pib:BBD41_03610"/>